<keyword evidence="4 8" id="KW-0694">RNA-binding</keyword>
<evidence type="ECO:0000256" key="8">
    <source>
        <dbReference type="HAMAP-Rule" id="MF_00500"/>
    </source>
</evidence>
<comment type="similarity">
    <text evidence="2 8">Belongs to the bacterial ribosomal protein bS20 family.</text>
</comment>
<dbReference type="Proteomes" id="UP000254720">
    <property type="component" value="Unassembled WGS sequence"/>
</dbReference>
<dbReference type="EMBL" id="QQAX01000004">
    <property type="protein sequence ID" value="RDI46948.1"/>
    <property type="molecule type" value="Genomic_DNA"/>
</dbReference>
<dbReference type="GO" id="GO:0015935">
    <property type="term" value="C:small ribosomal subunit"/>
    <property type="evidence" value="ECO:0007669"/>
    <property type="project" value="TreeGrafter"/>
</dbReference>
<evidence type="ECO:0000256" key="9">
    <source>
        <dbReference type="SAM" id="MobiDB-lite"/>
    </source>
</evidence>
<dbReference type="InterPro" id="IPR002583">
    <property type="entry name" value="Ribosomal_bS20"/>
</dbReference>
<evidence type="ECO:0000313" key="11">
    <source>
        <dbReference type="Proteomes" id="UP000254720"/>
    </source>
</evidence>
<dbReference type="GO" id="GO:0005829">
    <property type="term" value="C:cytosol"/>
    <property type="evidence" value="ECO:0007669"/>
    <property type="project" value="TreeGrafter"/>
</dbReference>
<keyword evidence="5 8" id="KW-0689">Ribosomal protein</keyword>
<dbReference type="RefSeq" id="WP_114833714.1">
    <property type="nucleotide sequence ID" value="NZ_LR699114.1"/>
</dbReference>
<dbReference type="OrthoDB" id="9807974at2"/>
<keyword evidence="6 8" id="KW-0687">Ribonucleoprotein</keyword>
<proteinExistence type="inferred from homology"/>
<gene>
    <name evidence="8" type="primary">rpsT</name>
    <name evidence="10" type="ORF">C8D86_10471</name>
</gene>
<sequence>MANTKQAKKRVRQAEKNRRHNASMRSMLRTYIKKVTAAITAGDQKAALASLQEATPVIDRMANKGIIHKNKAARHKSRLTAHIKKLGETAGAKA</sequence>
<dbReference type="HAMAP" id="MF_00500">
    <property type="entry name" value="Ribosomal_bS20"/>
    <property type="match status" value="1"/>
</dbReference>
<feature type="compositionally biased region" description="Basic residues" evidence="9">
    <location>
        <begin position="1"/>
        <end position="22"/>
    </location>
</feature>
<comment type="caution">
    <text evidence="10">The sequence shown here is derived from an EMBL/GenBank/DDBJ whole genome shotgun (WGS) entry which is preliminary data.</text>
</comment>
<dbReference type="GO" id="GO:0003735">
    <property type="term" value="F:structural constituent of ribosome"/>
    <property type="evidence" value="ECO:0007669"/>
    <property type="project" value="InterPro"/>
</dbReference>
<evidence type="ECO:0000256" key="2">
    <source>
        <dbReference type="ARBA" id="ARBA00007634"/>
    </source>
</evidence>
<comment type="function">
    <text evidence="1 8">Binds directly to 16S ribosomal RNA.</text>
</comment>
<dbReference type="Pfam" id="PF01649">
    <property type="entry name" value="Ribosomal_S20p"/>
    <property type="match status" value="1"/>
</dbReference>
<dbReference type="NCBIfam" id="TIGR00029">
    <property type="entry name" value="S20"/>
    <property type="match status" value="1"/>
</dbReference>
<evidence type="ECO:0000256" key="6">
    <source>
        <dbReference type="ARBA" id="ARBA00023274"/>
    </source>
</evidence>
<evidence type="ECO:0000256" key="4">
    <source>
        <dbReference type="ARBA" id="ARBA00022884"/>
    </source>
</evidence>
<dbReference type="InterPro" id="IPR036510">
    <property type="entry name" value="Ribosomal_bS20_sf"/>
</dbReference>
<dbReference type="PANTHER" id="PTHR33398">
    <property type="entry name" value="30S RIBOSOMAL PROTEIN S20"/>
    <property type="match status" value="1"/>
</dbReference>
<dbReference type="SUPFAM" id="SSF46992">
    <property type="entry name" value="Ribosomal protein S20"/>
    <property type="match status" value="1"/>
</dbReference>
<dbReference type="PANTHER" id="PTHR33398:SF1">
    <property type="entry name" value="SMALL RIBOSOMAL SUBUNIT PROTEIN BS20C"/>
    <property type="match status" value="1"/>
</dbReference>
<evidence type="ECO:0000256" key="5">
    <source>
        <dbReference type="ARBA" id="ARBA00022980"/>
    </source>
</evidence>
<dbReference type="Gene3D" id="1.20.58.110">
    <property type="entry name" value="Ribosomal protein S20"/>
    <property type="match status" value="1"/>
</dbReference>
<evidence type="ECO:0000256" key="1">
    <source>
        <dbReference type="ARBA" id="ARBA00003134"/>
    </source>
</evidence>
<protein>
    <recommendedName>
        <fullName evidence="7 8">Small ribosomal subunit protein bS20</fullName>
    </recommendedName>
</protein>
<reference evidence="10 11" key="1">
    <citation type="submission" date="2018-07" db="EMBL/GenBank/DDBJ databases">
        <title>Genomic Encyclopedia of Type Strains, Phase IV (KMG-IV): sequencing the most valuable type-strain genomes for metagenomic binning, comparative biology and taxonomic classification.</title>
        <authorList>
            <person name="Goeker M."/>
        </authorList>
    </citation>
    <scope>NUCLEOTIDE SEQUENCE [LARGE SCALE GENOMIC DNA]</scope>
    <source>
        <strain evidence="10 11">DSM 16500</strain>
    </source>
</reference>
<organism evidence="10 11">
    <name type="scientific">Aquicella lusitana</name>
    <dbReference type="NCBI Taxonomy" id="254246"/>
    <lineage>
        <taxon>Bacteria</taxon>
        <taxon>Pseudomonadati</taxon>
        <taxon>Pseudomonadota</taxon>
        <taxon>Gammaproteobacteria</taxon>
        <taxon>Legionellales</taxon>
        <taxon>Coxiellaceae</taxon>
        <taxon>Aquicella</taxon>
    </lineage>
</organism>
<dbReference type="FunFam" id="1.20.58.110:FF:000001">
    <property type="entry name" value="30S ribosomal protein S20"/>
    <property type="match status" value="1"/>
</dbReference>
<accession>A0A370GTD4</accession>
<name>A0A370GTD4_9COXI</name>
<evidence type="ECO:0000256" key="3">
    <source>
        <dbReference type="ARBA" id="ARBA00022730"/>
    </source>
</evidence>
<dbReference type="GO" id="GO:0070181">
    <property type="term" value="F:small ribosomal subunit rRNA binding"/>
    <property type="evidence" value="ECO:0007669"/>
    <property type="project" value="TreeGrafter"/>
</dbReference>
<feature type="region of interest" description="Disordered" evidence="9">
    <location>
        <begin position="1"/>
        <end position="25"/>
    </location>
</feature>
<keyword evidence="11" id="KW-1185">Reference proteome</keyword>
<evidence type="ECO:0000313" key="10">
    <source>
        <dbReference type="EMBL" id="RDI46948.1"/>
    </source>
</evidence>
<keyword evidence="3 8" id="KW-0699">rRNA-binding</keyword>
<dbReference type="AlphaFoldDB" id="A0A370GTD4"/>
<dbReference type="GO" id="GO:0006412">
    <property type="term" value="P:translation"/>
    <property type="evidence" value="ECO:0007669"/>
    <property type="project" value="UniProtKB-UniRule"/>
</dbReference>
<evidence type="ECO:0000256" key="7">
    <source>
        <dbReference type="ARBA" id="ARBA00035136"/>
    </source>
</evidence>